<sequence length="48" mass="5302">MRKQHVLALIEASKAKEAAKLHSALHPTTTTMQMSLRELHDDTDSCVG</sequence>
<gene>
    <name evidence="1" type="ORF">MAXJ12_11707</name>
</gene>
<protein>
    <submittedName>
        <fullName evidence="1">Uncharacterized protein</fullName>
    </submittedName>
</protein>
<name>H0HQB1_9HYPH</name>
<proteinExistence type="predicted"/>
<evidence type="ECO:0000313" key="1">
    <source>
        <dbReference type="EMBL" id="EHK57083.1"/>
    </source>
</evidence>
<accession>H0HQB1</accession>
<keyword evidence="2" id="KW-1185">Reference proteome</keyword>
<organism evidence="1 2">
    <name type="scientific">Mesorhizobium alhagi CCNWXJ12-2</name>
    <dbReference type="NCBI Taxonomy" id="1107882"/>
    <lineage>
        <taxon>Bacteria</taxon>
        <taxon>Pseudomonadati</taxon>
        <taxon>Pseudomonadota</taxon>
        <taxon>Alphaproteobacteria</taxon>
        <taxon>Hyphomicrobiales</taxon>
        <taxon>Phyllobacteriaceae</taxon>
        <taxon>Allomesorhizobium</taxon>
    </lineage>
</organism>
<evidence type="ECO:0000313" key="2">
    <source>
        <dbReference type="Proteomes" id="UP000003250"/>
    </source>
</evidence>
<dbReference type="PATRIC" id="fig|1107882.3.peg.2301"/>
<dbReference type="EMBL" id="AHAM01000087">
    <property type="protein sequence ID" value="EHK57083.1"/>
    <property type="molecule type" value="Genomic_DNA"/>
</dbReference>
<reference evidence="1 2" key="1">
    <citation type="journal article" date="2012" name="J. Bacteriol.">
        <title>Draft Genome Sequence of Mesorhizobium alhagi CCNWXJ12-2T, a Novel Salt-Resistant Species Isolated from the Desert of Northwestern China.</title>
        <authorList>
            <person name="Zhou M."/>
            <person name="Chen W."/>
            <person name="Chen H."/>
            <person name="Wei G."/>
        </authorList>
    </citation>
    <scope>NUCLEOTIDE SEQUENCE [LARGE SCALE GENOMIC DNA]</scope>
    <source>
        <strain evidence="1 2">CCNWXJ12-2</strain>
    </source>
</reference>
<dbReference type="AlphaFoldDB" id="H0HQB1"/>
<dbReference type="Proteomes" id="UP000003250">
    <property type="component" value="Unassembled WGS sequence"/>
</dbReference>